<dbReference type="PATRIC" id="fig|1114856.3.peg.3478"/>
<dbReference type="InterPro" id="IPR046783">
    <property type="entry name" value="HTH_63"/>
</dbReference>
<dbReference type="RefSeq" id="WP_006091397.1">
    <property type="nucleotide sequence ID" value="NZ_AOHW01000042.1"/>
</dbReference>
<dbReference type="Pfam" id="PF20575">
    <property type="entry name" value="HTH_63"/>
    <property type="match status" value="1"/>
</dbReference>
<feature type="region of interest" description="Disordered" evidence="1">
    <location>
        <begin position="204"/>
        <end position="225"/>
    </location>
</feature>
<dbReference type="EMBL" id="AOHW01000042">
    <property type="protein sequence ID" value="ELY38303.1"/>
    <property type="molecule type" value="Genomic_DNA"/>
</dbReference>
<feature type="compositionally biased region" description="Polar residues" evidence="1">
    <location>
        <begin position="162"/>
        <end position="171"/>
    </location>
</feature>
<sequence length="225" mass="24271">MTAPTTTTSTDLTVVCHVRAPLLLEPVDRQIETLQACDSEGTIDDLLLRSWPKEIALTDNSPYQEALDSFERFEAWAADQGVSIRPPFQERTKTSQVTGETTELLVTPLLCLELYADDELVGVFPHTDEESEETLTTDEVIASLRTGELPTPLGGTQERDPSASTVTTTNASDCPDCGESLIDGQGLYACPDCGWTGTVSETGQFVSQSTDARAGESENAPPNPQ</sequence>
<comment type="caution">
    <text evidence="2">The sequence shown here is derived from an EMBL/GenBank/DDBJ whole genome shotgun (WGS) entry which is preliminary data.</text>
</comment>
<dbReference type="AlphaFoldDB" id="L9VPX6"/>
<keyword evidence="3" id="KW-1185">Reference proteome</keyword>
<proteinExistence type="predicted"/>
<dbReference type="OrthoDB" id="241883at2157"/>
<evidence type="ECO:0000313" key="2">
    <source>
        <dbReference type="EMBL" id="ELY38303.1"/>
    </source>
</evidence>
<reference evidence="2 3" key="1">
    <citation type="journal article" date="2014" name="PLoS Genet.">
        <title>Phylogenetically driven sequencing of extremely halophilic archaea reveals strategies for static and dynamic osmo-response.</title>
        <authorList>
            <person name="Becker E.A."/>
            <person name="Seitzer P.M."/>
            <person name="Tritt A."/>
            <person name="Larsen D."/>
            <person name="Krusor M."/>
            <person name="Yao A.I."/>
            <person name="Wu D."/>
            <person name="Madern D."/>
            <person name="Eisen J.A."/>
            <person name="Darling A.E."/>
            <person name="Facciotti M.T."/>
        </authorList>
    </citation>
    <scope>NUCLEOTIDE SEQUENCE [LARGE SCALE GENOMIC DNA]</scope>
    <source>
        <strain evidence="2 3">GA33</strain>
    </source>
</reference>
<dbReference type="Proteomes" id="UP000011599">
    <property type="component" value="Unassembled WGS sequence"/>
</dbReference>
<evidence type="ECO:0000313" key="3">
    <source>
        <dbReference type="Proteomes" id="UP000011599"/>
    </source>
</evidence>
<name>L9VPX6_9EURY</name>
<accession>L9VPX6</accession>
<evidence type="ECO:0000256" key="1">
    <source>
        <dbReference type="SAM" id="MobiDB-lite"/>
    </source>
</evidence>
<dbReference type="eggNOG" id="arCOG07982">
    <property type="taxonomic scope" value="Archaea"/>
</dbReference>
<gene>
    <name evidence="2" type="ORF">C496_16812</name>
</gene>
<feature type="region of interest" description="Disordered" evidence="1">
    <location>
        <begin position="146"/>
        <end position="171"/>
    </location>
</feature>
<organism evidence="2 3">
    <name type="scientific">Natronorubrum tibetense GA33</name>
    <dbReference type="NCBI Taxonomy" id="1114856"/>
    <lineage>
        <taxon>Archaea</taxon>
        <taxon>Methanobacteriati</taxon>
        <taxon>Methanobacteriota</taxon>
        <taxon>Stenosarchaea group</taxon>
        <taxon>Halobacteria</taxon>
        <taxon>Halobacteriales</taxon>
        <taxon>Natrialbaceae</taxon>
        <taxon>Natronorubrum</taxon>
    </lineage>
</organism>
<protein>
    <submittedName>
        <fullName evidence="2">Uncharacterized protein</fullName>
    </submittedName>
</protein>